<dbReference type="InterPro" id="IPR009072">
    <property type="entry name" value="Histone-fold"/>
</dbReference>
<name>A0A118JS08_CYNCS</name>
<evidence type="ECO:0000313" key="1">
    <source>
        <dbReference type="EMBL" id="KVH88374.1"/>
    </source>
</evidence>
<dbReference type="AlphaFoldDB" id="A0A118JS08"/>
<dbReference type="SUPFAM" id="SSF47113">
    <property type="entry name" value="Histone-fold"/>
    <property type="match status" value="1"/>
</dbReference>
<keyword evidence="2" id="KW-1185">Reference proteome</keyword>
<dbReference type="Gramene" id="KVH88374">
    <property type="protein sequence ID" value="KVH88374"/>
    <property type="gene ID" value="Ccrd_023997"/>
</dbReference>
<gene>
    <name evidence="1" type="ORF">Ccrd_023997</name>
</gene>
<dbReference type="STRING" id="59895.A0A118JS08"/>
<accession>A0A118JS08</accession>
<comment type="caution">
    <text evidence="1">The sequence shown here is derived from an EMBL/GenBank/DDBJ whole genome shotgun (WGS) entry which is preliminary data.</text>
</comment>
<organism evidence="1 2">
    <name type="scientific">Cynara cardunculus var. scolymus</name>
    <name type="common">Globe artichoke</name>
    <name type="synonym">Cynara scolymus</name>
    <dbReference type="NCBI Taxonomy" id="59895"/>
    <lineage>
        <taxon>Eukaryota</taxon>
        <taxon>Viridiplantae</taxon>
        <taxon>Streptophyta</taxon>
        <taxon>Embryophyta</taxon>
        <taxon>Tracheophyta</taxon>
        <taxon>Spermatophyta</taxon>
        <taxon>Magnoliopsida</taxon>
        <taxon>eudicotyledons</taxon>
        <taxon>Gunneridae</taxon>
        <taxon>Pentapetalae</taxon>
        <taxon>asterids</taxon>
        <taxon>campanulids</taxon>
        <taxon>Asterales</taxon>
        <taxon>Asteraceae</taxon>
        <taxon>Carduoideae</taxon>
        <taxon>Cardueae</taxon>
        <taxon>Carduinae</taxon>
        <taxon>Cynara</taxon>
    </lineage>
</organism>
<sequence>MKSEVVVAEVTAARKRRKNGSRRIAIVDGRMDGWMRVKRKEEEAENLDLYTNEKKPAEKNTIATKKASAEKKPKVEKKIHPGIGISSKTMRIMNTFINNICKPSSFYVEGILLTSSKGFNDHLYTMVDGMSDGGFDIVNRVEKEAEFEMTETREKN</sequence>
<protein>
    <submittedName>
        <fullName evidence="1">Histone-fold</fullName>
    </submittedName>
</protein>
<dbReference type="Gene3D" id="1.10.20.10">
    <property type="entry name" value="Histone, subunit A"/>
    <property type="match status" value="1"/>
</dbReference>
<dbReference type="Proteomes" id="UP000243975">
    <property type="component" value="Unassembled WGS sequence"/>
</dbReference>
<proteinExistence type="predicted"/>
<dbReference type="GO" id="GO:0046982">
    <property type="term" value="F:protein heterodimerization activity"/>
    <property type="evidence" value="ECO:0007669"/>
    <property type="project" value="InterPro"/>
</dbReference>
<reference evidence="1 2" key="1">
    <citation type="journal article" date="2016" name="Sci. Rep.">
        <title>The genome sequence of the outbreeding globe artichoke constructed de novo incorporating a phase-aware low-pass sequencing strategy of F1 progeny.</title>
        <authorList>
            <person name="Scaglione D."/>
            <person name="Reyes-Chin-Wo S."/>
            <person name="Acquadro A."/>
            <person name="Froenicke L."/>
            <person name="Portis E."/>
            <person name="Beitel C."/>
            <person name="Tirone M."/>
            <person name="Mauro R."/>
            <person name="Lo Monaco A."/>
            <person name="Mauromicale G."/>
            <person name="Faccioli P."/>
            <person name="Cattivelli L."/>
            <person name="Rieseberg L."/>
            <person name="Michelmore R."/>
            <person name="Lanteri S."/>
        </authorList>
    </citation>
    <scope>NUCLEOTIDE SEQUENCE [LARGE SCALE GENOMIC DNA]</scope>
    <source>
        <strain evidence="1">2C</strain>
    </source>
</reference>
<dbReference type="EMBL" id="LEKV01005433">
    <property type="protein sequence ID" value="KVH88374.1"/>
    <property type="molecule type" value="Genomic_DNA"/>
</dbReference>
<evidence type="ECO:0000313" key="2">
    <source>
        <dbReference type="Proteomes" id="UP000243975"/>
    </source>
</evidence>